<sequence>MIGTDTGGSSCVSQEHNRTCRATEKMQQATTTDAGTSTTIASSGNTATTTDANTSTTATAASASTPALQAPSLLSVMDRELKPWGLYDLTGAESPEPLATMQAYFRLFRALRGKSVEGVAHDSLQRSWCAKIIRWNRMRRVNASFVEWLEAREEVVGNYSLRDLRARVCSNAWDVGRICYVQVREGCAVCGSSENFSEADWQREVAEQPLGEAEQAWLAKNRRVVVRVLGRRKVGDSRVLARDLVLVLAN</sequence>
<name>A0A6A3H9W6_9STRA</name>
<accession>A0A6A3H9W6</accession>
<evidence type="ECO:0000313" key="2">
    <source>
        <dbReference type="EMBL" id="KAE8965734.1"/>
    </source>
</evidence>
<dbReference type="AlphaFoldDB" id="A0A6A3H9W6"/>
<proteinExistence type="predicted"/>
<comment type="caution">
    <text evidence="2">The sequence shown here is derived from an EMBL/GenBank/DDBJ whole genome shotgun (WGS) entry which is preliminary data.</text>
</comment>
<evidence type="ECO:0000256" key="1">
    <source>
        <dbReference type="SAM" id="MobiDB-lite"/>
    </source>
</evidence>
<dbReference type="EMBL" id="QXFW01004434">
    <property type="protein sequence ID" value="KAE8965734.1"/>
    <property type="molecule type" value="Genomic_DNA"/>
</dbReference>
<feature type="compositionally biased region" description="Low complexity" evidence="1">
    <location>
        <begin position="29"/>
        <end position="64"/>
    </location>
</feature>
<gene>
    <name evidence="2" type="ORF">PF011_g28180</name>
</gene>
<dbReference type="Proteomes" id="UP000460718">
    <property type="component" value="Unassembled WGS sequence"/>
</dbReference>
<organism evidence="2 3">
    <name type="scientific">Phytophthora fragariae</name>
    <dbReference type="NCBI Taxonomy" id="53985"/>
    <lineage>
        <taxon>Eukaryota</taxon>
        <taxon>Sar</taxon>
        <taxon>Stramenopiles</taxon>
        <taxon>Oomycota</taxon>
        <taxon>Peronosporomycetes</taxon>
        <taxon>Peronosporales</taxon>
        <taxon>Peronosporaceae</taxon>
        <taxon>Phytophthora</taxon>
    </lineage>
</organism>
<reference evidence="2 3" key="1">
    <citation type="submission" date="2018-09" db="EMBL/GenBank/DDBJ databases">
        <title>Genomic investigation of the strawberry pathogen Phytophthora fragariae indicates pathogenicity is determined by transcriptional variation in three key races.</title>
        <authorList>
            <person name="Adams T.M."/>
            <person name="Armitage A.D."/>
            <person name="Sobczyk M.K."/>
            <person name="Bates H.J."/>
            <person name="Dunwell J.M."/>
            <person name="Nellist C.F."/>
            <person name="Harrison R.J."/>
        </authorList>
    </citation>
    <scope>NUCLEOTIDE SEQUENCE [LARGE SCALE GENOMIC DNA]</scope>
    <source>
        <strain evidence="2 3">SCRP245</strain>
    </source>
</reference>
<protein>
    <submittedName>
        <fullName evidence="2">Uncharacterized protein</fullName>
    </submittedName>
</protein>
<evidence type="ECO:0000313" key="3">
    <source>
        <dbReference type="Proteomes" id="UP000460718"/>
    </source>
</evidence>
<feature type="region of interest" description="Disordered" evidence="1">
    <location>
        <begin position="1"/>
        <end position="64"/>
    </location>
</feature>
<feature type="compositionally biased region" description="Basic and acidic residues" evidence="1">
    <location>
        <begin position="15"/>
        <end position="24"/>
    </location>
</feature>